<sequence length="635" mass="75540">MAGHWEVNCKGLVEDTHIVLNLYLKSLKDKDLSRDAVRRYRTTLQSFFLAHRVSYKSITRDEVEAWLTQQRAQKKERTVKDYLKTLRGFYNFCVQEGHLDNFPLNPNLQEISTPDYYWELKTNLPNPDNQLIVNQFLLHMKTLGRTEHTIVALRTYLQRIFKEIDQSLRQLTLEEIEQRVIDTHQQRSESARNGMWSTLRSLYEYCWENEILEDTPLRNKRKFAEATDLYWEVQGRFSIKENKDVINAFLLYLKNKRRTKKTIVEYGIVLHRFFGSNPLHFSQVDRKQIDEWFSLQDPDWSIRTINNYKQVLRSFYFFCVRKEYMAKSPIDLFWVEKNASKKYWVTDKVFRNPTNKEVVNEYLQSMKISNMSELTIILYKRALEIYFVRKEDDFSTVSFDEILQWVIHQQKIVQATTVNGRLSILSSFFTFCVEEGYMECVPIKKRWYMREPRPIPRYLEKGELAKVRQHAEKELLRNRIIVEFLLSSGCRIRELHLLDKKDVDIDTRTARVMGKGGKIREVHFSVTCALLLERYGEMEEVKEEEHPALLVSRTGTRLGMSRMRKIINQLGKSAGITGSLYPHRFRHTFATELLTKGAELDFIADELGHANLETTKIYARIPKWKLIRLYRRHMG</sequence>
<evidence type="ECO:0000256" key="2">
    <source>
        <dbReference type="ARBA" id="ARBA00022490"/>
    </source>
</evidence>
<evidence type="ECO:0000256" key="5">
    <source>
        <dbReference type="ARBA" id="ARBA00022908"/>
    </source>
</evidence>
<feature type="domain" description="Core-binding (CB)" evidence="11">
    <location>
        <begin position="353"/>
        <end position="433"/>
    </location>
</feature>
<dbReference type="InterPro" id="IPR011010">
    <property type="entry name" value="DNA_brk_join_enz"/>
</dbReference>
<keyword evidence="3" id="KW-0132">Cell division</keyword>
<gene>
    <name evidence="12" type="ORF">H9659_01495</name>
</gene>
<comment type="caution">
    <text evidence="12">The sequence shown here is derived from an EMBL/GenBank/DDBJ whole genome shotgun (WGS) entry which is preliminary data.</text>
</comment>
<evidence type="ECO:0000313" key="12">
    <source>
        <dbReference type="EMBL" id="MBD7907005.1"/>
    </source>
</evidence>
<dbReference type="PANTHER" id="PTHR30349:SF77">
    <property type="entry name" value="TYROSINE RECOMBINASE XERC"/>
    <property type="match status" value="1"/>
</dbReference>
<dbReference type="InterPro" id="IPR050090">
    <property type="entry name" value="Tyrosine_recombinase_XerCD"/>
</dbReference>
<protein>
    <submittedName>
        <fullName evidence="12">Tyrosine-type recombinase/integrase</fullName>
    </submittedName>
</protein>
<dbReference type="PROSITE" id="PS51898">
    <property type="entry name" value="TYR_RECOMBINASE"/>
    <property type="match status" value="1"/>
</dbReference>
<evidence type="ECO:0000256" key="6">
    <source>
        <dbReference type="ARBA" id="ARBA00023125"/>
    </source>
</evidence>
<keyword evidence="13" id="KW-1185">Reference proteome</keyword>
<dbReference type="Pfam" id="PF00589">
    <property type="entry name" value="Phage_integrase"/>
    <property type="match status" value="1"/>
</dbReference>
<dbReference type="InterPro" id="IPR044068">
    <property type="entry name" value="CB"/>
</dbReference>
<keyword evidence="6 9" id="KW-0238">DNA-binding</keyword>
<evidence type="ECO:0000313" key="13">
    <source>
        <dbReference type="Proteomes" id="UP000659496"/>
    </source>
</evidence>
<feature type="domain" description="Tyr recombinase" evidence="10">
    <location>
        <begin position="454"/>
        <end position="631"/>
    </location>
</feature>
<organism evidence="12 13">
    <name type="scientific">Sporosarcina gallistercoris</name>
    <dbReference type="NCBI Taxonomy" id="2762245"/>
    <lineage>
        <taxon>Bacteria</taxon>
        <taxon>Bacillati</taxon>
        <taxon>Bacillota</taxon>
        <taxon>Bacilli</taxon>
        <taxon>Bacillales</taxon>
        <taxon>Caryophanaceae</taxon>
        <taxon>Sporosarcina</taxon>
    </lineage>
</organism>
<accession>A0ABR8PFQ4</accession>
<reference evidence="12 13" key="1">
    <citation type="submission" date="2020-08" db="EMBL/GenBank/DDBJ databases">
        <title>A Genomic Blueprint of the Chicken Gut Microbiome.</title>
        <authorList>
            <person name="Gilroy R."/>
            <person name="Ravi A."/>
            <person name="Getino M."/>
            <person name="Pursley I."/>
            <person name="Horton D.L."/>
            <person name="Alikhan N.-F."/>
            <person name="Baker D."/>
            <person name="Gharbi K."/>
            <person name="Hall N."/>
            <person name="Watson M."/>
            <person name="Adriaenssens E.M."/>
            <person name="Foster-Nyarko E."/>
            <person name="Jarju S."/>
            <person name="Secka A."/>
            <person name="Antonio M."/>
            <person name="Oren A."/>
            <person name="Chaudhuri R."/>
            <person name="La Ragione R.M."/>
            <person name="Hildebrand F."/>
            <person name="Pallen M.J."/>
        </authorList>
    </citation>
    <scope>NUCLEOTIDE SEQUENCE [LARGE SCALE GENOMIC DNA]</scope>
    <source>
        <strain evidence="12 13">Sa3CUA8</strain>
    </source>
</reference>
<evidence type="ECO:0000256" key="1">
    <source>
        <dbReference type="ARBA" id="ARBA00004496"/>
    </source>
</evidence>
<dbReference type="InterPro" id="IPR004107">
    <property type="entry name" value="Integrase_SAM-like_N"/>
</dbReference>
<dbReference type="Gene3D" id="1.10.150.130">
    <property type="match status" value="4"/>
</dbReference>
<dbReference type="EMBL" id="JACSQY010000001">
    <property type="protein sequence ID" value="MBD7907005.1"/>
    <property type="molecule type" value="Genomic_DNA"/>
</dbReference>
<evidence type="ECO:0000256" key="3">
    <source>
        <dbReference type="ARBA" id="ARBA00022618"/>
    </source>
</evidence>
<dbReference type="PANTHER" id="PTHR30349">
    <property type="entry name" value="PHAGE INTEGRASE-RELATED"/>
    <property type="match status" value="1"/>
</dbReference>
<dbReference type="Pfam" id="PF02899">
    <property type="entry name" value="Phage_int_SAM_1"/>
    <property type="match status" value="1"/>
</dbReference>
<proteinExistence type="predicted"/>
<evidence type="ECO:0000259" key="10">
    <source>
        <dbReference type="PROSITE" id="PS51898"/>
    </source>
</evidence>
<name>A0ABR8PFQ4_9BACL</name>
<keyword evidence="2" id="KW-0963">Cytoplasm</keyword>
<keyword evidence="5" id="KW-0229">DNA integration</keyword>
<evidence type="ECO:0000259" key="11">
    <source>
        <dbReference type="PROSITE" id="PS51900"/>
    </source>
</evidence>
<comment type="subcellular location">
    <subcellularLocation>
        <location evidence="1">Cytoplasm</location>
    </subcellularLocation>
</comment>
<feature type="domain" description="Core-binding (CB)" evidence="11">
    <location>
        <begin position="240"/>
        <end position="320"/>
    </location>
</feature>
<keyword evidence="4" id="KW-0159">Chromosome partition</keyword>
<feature type="domain" description="Core-binding (CB)" evidence="11">
    <location>
        <begin position="14"/>
        <end position="94"/>
    </location>
</feature>
<dbReference type="PROSITE" id="PS51900">
    <property type="entry name" value="CB"/>
    <property type="match status" value="4"/>
</dbReference>
<keyword evidence="8" id="KW-0131">Cell cycle</keyword>
<dbReference type="InterPro" id="IPR013762">
    <property type="entry name" value="Integrase-like_cat_sf"/>
</dbReference>
<dbReference type="InterPro" id="IPR010998">
    <property type="entry name" value="Integrase_recombinase_N"/>
</dbReference>
<dbReference type="RefSeq" id="WP_191688137.1">
    <property type="nucleotide sequence ID" value="NZ_JACSQY010000001.1"/>
</dbReference>
<evidence type="ECO:0000256" key="7">
    <source>
        <dbReference type="ARBA" id="ARBA00023172"/>
    </source>
</evidence>
<evidence type="ECO:0000256" key="9">
    <source>
        <dbReference type="PROSITE-ProRule" id="PRU01248"/>
    </source>
</evidence>
<keyword evidence="7" id="KW-0233">DNA recombination</keyword>
<evidence type="ECO:0000256" key="8">
    <source>
        <dbReference type="ARBA" id="ARBA00023306"/>
    </source>
</evidence>
<evidence type="ECO:0000256" key="4">
    <source>
        <dbReference type="ARBA" id="ARBA00022829"/>
    </source>
</evidence>
<dbReference type="SUPFAM" id="SSF56349">
    <property type="entry name" value="DNA breaking-rejoining enzymes"/>
    <property type="match status" value="4"/>
</dbReference>
<feature type="domain" description="Core-binding (CB)" evidence="11">
    <location>
        <begin position="127"/>
        <end position="207"/>
    </location>
</feature>
<dbReference type="InterPro" id="IPR002104">
    <property type="entry name" value="Integrase_catalytic"/>
</dbReference>
<dbReference type="Proteomes" id="UP000659496">
    <property type="component" value="Unassembled WGS sequence"/>
</dbReference>
<dbReference type="Gene3D" id="1.10.443.10">
    <property type="entry name" value="Intergrase catalytic core"/>
    <property type="match status" value="1"/>
</dbReference>